<accession>A0A094YU06</accession>
<evidence type="ECO:0000259" key="4">
    <source>
        <dbReference type="Pfam" id="PF22820"/>
    </source>
</evidence>
<dbReference type="Pfam" id="PF25155">
    <property type="entry name" value="NTF2_YvbJ"/>
    <property type="match status" value="1"/>
</dbReference>
<dbReference type="RefSeq" id="WP_003321118.1">
    <property type="nucleotide sequence ID" value="NZ_ALPT02000041.1"/>
</dbReference>
<feature type="domain" description="TcaA 4th" evidence="4">
    <location>
        <begin position="261"/>
        <end position="325"/>
    </location>
</feature>
<evidence type="ECO:0000259" key="3">
    <source>
        <dbReference type="Pfam" id="PF22813"/>
    </source>
</evidence>
<comment type="caution">
    <text evidence="6">The sequence shown here is derived from an EMBL/GenBank/DDBJ whole genome shotgun (WGS) entry which is preliminary data.</text>
</comment>
<dbReference type="STRING" id="1218173.BALCAV_0213165"/>
<protein>
    <recommendedName>
        <fullName evidence="10">Zinc-ribbon domain-containing protein</fullName>
    </recommendedName>
</protein>
<feature type="domain" description="YvbJ-like NTF2-like" evidence="5">
    <location>
        <begin position="343"/>
        <end position="467"/>
    </location>
</feature>
<dbReference type="InterPro" id="IPR054530">
    <property type="entry name" value="TcaA_4th"/>
</dbReference>
<evidence type="ECO:0000313" key="7">
    <source>
        <dbReference type="EMBL" id="THG89473.1"/>
    </source>
</evidence>
<dbReference type="PANTHER" id="PTHR40038">
    <property type="entry name" value="MEMBRANE-ASSOCIATED PROTEIN TCAA"/>
    <property type="match status" value="1"/>
</dbReference>
<keyword evidence="2" id="KW-1133">Transmembrane helix</keyword>
<reference evidence="6 8" key="1">
    <citation type="journal article" date="2014" name="Genome Announc.">
        <title>Draft Genome Sequence of Bacillus alcalophilus AV1934, a Classic Alkaliphile Isolated from Human Feces in 1934.</title>
        <authorList>
            <person name="Attie O."/>
            <person name="Jayaprakash A."/>
            <person name="Shah H."/>
            <person name="Paulsen I.T."/>
            <person name="Morino M."/>
            <person name="Takahashi Y."/>
            <person name="Narumi I."/>
            <person name="Sachidanandam R."/>
            <person name="Satoh K."/>
            <person name="Ito M."/>
            <person name="Krulwich T.A."/>
        </authorList>
    </citation>
    <scope>NUCLEOTIDE SEQUENCE [LARGE SCALE GENOMIC DNA]</scope>
    <source>
        <strain evidence="6 8">AV1934</strain>
    </source>
</reference>
<dbReference type="PANTHER" id="PTHR40038:SF1">
    <property type="entry name" value="MEMBRANE-ASSOCIATED PROTEIN TCAA"/>
    <property type="match status" value="1"/>
</dbReference>
<dbReference type="Proteomes" id="UP000002754">
    <property type="component" value="Unassembled WGS sequence"/>
</dbReference>
<dbReference type="OrthoDB" id="1682769at2"/>
<sequence>MKCKKCQTPLKEGAAFCPECGEKVEPTATSKEMEEKQSEEKKPFWTMKVITIVAILGLLLATTITFYILGSQSIDPEQTVADFQNAILNEDDELVAQLLDPTISDWNYSRADAEALIKYLNKNENDREYLFEALEAQAKAFANGDRNTALSASLLNNGQGSLGMTQEGKKWFIFDDYRIKISPLYLTIYVNEDEATLTINGREQVASTTADEEIQFGPVSPGTYEMEAIIEGRYVDATVTETLDLFQVGSFEQTVNIDFDIANVKVTTNYDDTVVYINGQETDYVVGTTETDIGRLPLDGTAKLTFERTFPWITMTSDEVDVDDEFINYNKFVAMPDEEMEKVMDMLNENWEQMLESLVDGNIDQMVYASDDYKDRIQDEYEKIATSRNDYEYTFLTAKYIKETLEQPEFNPQSDRYELTVRVEYAYEEPDAKTYAILREGDVNRTGYEMLTYYDEESEQWLVEDYSVGHFFIQSSTHTIEFEFNESSSSNEEEEADEDAESEETEDEAEEE</sequence>
<dbReference type="AlphaFoldDB" id="A0A094YU06"/>
<evidence type="ECO:0000313" key="8">
    <source>
        <dbReference type="Proteomes" id="UP000002754"/>
    </source>
</evidence>
<proteinExistence type="predicted"/>
<evidence type="ECO:0000256" key="2">
    <source>
        <dbReference type="SAM" id="Phobius"/>
    </source>
</evidence>
<dbReference type="GO" id="GO:0005886">
    <property type="term" value="C:plasma membrane"/>
    <property type="evidence" value="ECO:0007669"/>
    <property type="project" value="UniProtKB-SubCell"/>
</dbReference>
<dbReference type="EMBL" id="JALP01000228">
    <property type="protein sequence ID" value="THG89473.1"/>
    <property type="molecule type" value="Genomic_DNA"/>
</dbReference>
<evidence type="ECO:0008006" key="10">
    <source>
        <dbReference type="Google" id="ProtNLM"/>
    </source>
</evidence>
<feature type="region of interest" description="Disordered" evidence="1">
    <location>
        <begin position="483"/>
        <end position="512"/>
    </location>
</feature>
<evidence type="ECO:0000259" key="5">
    <source>
        <dbReference type="Pfam" id="PF25155"/>
    </source>
</evidence>
<evidence type="ECO:0000313" key="9">
    <source>
        <dbReference type="Proteomes" id="UP000297014"/>
    </source>
</evidence>
<dbReference type="Pfam" id="PF22813">
    <property type="entry name" value="TcaA_2nd"/>
    <property type="match status" value="1"/>
</dbReference>
<gene>
    <name evidence="7" type="ORF">AJ85_17545</name>
    <name evidence="6" type="ORF">BALCAV_0213165</name>
</gene>
<feature type="transmembrane region" description="Helical" evidence="2">
    <location>
        <begin position="49"/>
        <end position="69"/>
    </location>
</feature>
<evidence type="ECO:0000313" key="6">
    <source>
        <dbReference type="EMBL" id="KGA96967.1"/>
    </source>
</evidence>
<reference evidence="7 9" key="2">
    <citation type="submission" date="2014-01" db="EMBL/GenBank/DDBJ databases">
        <title>Draft genome sequencing of Bacillus alcalophilus CGMCC 1.3604.</title>
        <authorList>
            <person name="Yang J."/>
            <person name="Diao L."/>
            <person name="Yang S."/>
        </authorList>
    </citation>
    <scope>NUCLEOTIDE SEQUENCE [LARGE SCALE GENOMIC DNA]</scope>
    <source>
        <strain evidence="7 9">CGMCC 1.3604</strain>
    </source>
</reference>
<dbReference type="EMBL" id="ALPT02000041">
    <property type="protein sequence ID" value="KGA96967.1"/>
    <property type="molecule type" value="Genomic_DNA"/>
</dbReference>
<organism evidence="6 8">
    <name type="scientific">Alkalihalobacillus alcalophilus ATCC 27647 = CGMCC 1.3604</name>
    <dbReference type="NCBI Taxonomy" id="1218173"/>
    <lineage>
        <taxon>Bacteria</taxon>
        <taxon>Bacillati</taxon>
        <taxon>Bacillota</taxon>
        <taxon>Bacilli</taxon>
        <taxon>Bacillales</taxon>
        <taxon>Bacillaceae</taxon>
        <taxon>Alkalihalobacillus</taxon>
    </lineage>
</organism>
<keyword evidence="8" id="KW-1185">Reference proteome</keyword>
<dbReference type="Proteomes" id="UP000297014">
    <property type="component" value="Unassembled WGS sequence"/>
</dbReference>
<evidence type="ECO:0000256" key="1">
    <source>
        <dbReference type="SAM" id="MobiDB-lite"/>
    </source>
</evidence>
<dbReference type="InterPro" id="IPR056902">
    <property type="entry name" value="NTF2_YvbJ"/>
</dbReference>
<dbReference type="Pfam" id="PF22820">
    <property type="entry name" value="TcaA_3rd_4th"/>
    <property type="match status" value="1"/>
</dbReference>
<dbReference type="InterPro" id="IPR054529">
    <property type="entry name" value="TcaA_2nd"/>
</dbReference>
<feature type="compositionally biased region" description="Acidic residues" evidence="1">
    <location>
        <begin position="491"/>
        <end position="512"/>
    </location>
</feature>
<feature type="domain" description="TcaA second" evidence="3">
    <location>
        <begin position="76"/>
        <end position="181"/>
    </location>
</feature>
<dbReference type="eggNOG" id="COG4640">
    <property type="taxonomic scope" value="Bacteria"/>
</dbReference>
<keyword evidence="2" id="KW-0812">Transmembrane</keyword>
<name>A0A094YU06_ALKAL</name>
<keyword evidence="2" id="KW-0472">Membrane</keyword>